<dbReference type="SUPFAM" id="SSF51905">
    <property type="entry name" value="FAD/NAD(P)-binding domain"/>
    <property type="match status" value="2"/>
</dbReference>
<gene>
    <name evidence="2" type="ORF">GGR23_004312</name>
</gene>
<keyword evidence="3" id="KW-1185">Reference proteome</keyword>
<protein>
    <submittedName>
        <fullName evidence="2">Putative flavoprotein involved in K+ transport</fullName>
    </submittedName>
</protein>
<sequence>MSWDASNSGGGRRTEVLVIGAGQAGLAAANELKKAGVDYLLLDAAAAVGDSWRQRYETLTLFTPRSISSLPGLPLPGDSEGYATKDEFAAYLSRYAKMGGHRIETRTRISSLRRKQGALEAVSDDGRLYSASAVIVATGPFSIPRIPSIAERFSDEIRQMHVADFQNAGSVAEGPVLVVGDGASGRDVALALATSHQVLLARGRGRKLFPERILGRSTWWWLQRLGLLGAKPDSIIGRRMRRIDPFPNRGNDDATLIRKGVALKPRLVSVDGCHAVFADGSREAPRTVVWATGYRDEFDWIRIEGAVDAEGRLLHQEGVSPVPGLYFVGRPWQRNRASALIAGAGEDASFVVEALRRWIREDTRRSVNIRDDG</sequence>
<dbReference type="Pfam" id="PF13738">
    <property type="entry name" value="Pyr_redox_3"/>
    <property type="match status" value="1"/>
</dbReference>
<proteinExistence type="predicted"/>
<keyword evidence="1" id="KW-0560">Oxidoreductase</keyword>
<dbReference type="Proteomes" id="UP000528286">
    <property type="component" value="Unassembled WGS sequence"/>
</dbReference>
<dbReference type="InterPro" id="IPR050982">
    <property type="entry name" value="Auxin_biosynth/cation_transpt"/>
</dbReference>
<dbReference type="PANTHER" id="PTHR43539">
    <property type="entry name" value="FLAVIN-BINDING MONOOXYGENASE-LIKE PROTEIN (AFU_ORTHOLOGUE AFUA_4G09220)"/>
    <property type="match status" value="1"/>
</dbReference>
<name>A0A7W6J944_9HYPH</name>
<reference evidence="2 3" key="1">
    <citation type="submission" date="2020-08" db="EMBL/GenBank/DDBJ databases">
        <title>Genomic Encyclopedia of Type Strains, Phase IV (KMG-IV): sequencing the most valuable type-strain genomes for metagenomic binning, comparative biology and taxonomic classification.</title>
        <authorList>
            <person name="Goeker M."/>
        </authorList>
    </citation>
    <scope>NUCLEOTIDE SEQUENCE [LARGE SCALE GENOMIC DNA]</scope>
    <source>
        <strain evidence="2 3">DSM 29853</strain>
    </source>
</reference>
<dbReference type="PRINTS" id="PR00368">
    <property type="entry name" value="FADPNR"/>
</dbReference>
<dbReference type="InterPro" id="IPR036188">
    <property type="entry name" value="FAD/NAD-bd_sf"/>
</dbReference>
<dbReference type="GO" id="GO:0050660">
    <property type="term" value="F:flavin adenine dinucleotide binding"/>
    <property type="evidence" value="ECO:0007669"/>
    <property type="project" value="TreeGrafter"/>
</dbReference>
<comment type="caution">
    <text evidence="2">The sequence shown here is derived from an EMBL/GenBank/DDBJ whole genome shotgun (WGS) entry which is preliminary data.</text>
</comment>
<organism evidence="2 3">
    <name type="scientific">Gellertiella hungarica</name>
    <dbReference type="NCBI Taxonomy" id="1572859"/>
    <lineage>
        <taxon>Bacteria</taxon>
        <taxon>Pseudomonadati</taxon>
        <taxon>Pseudomonadota</taxon>
        <taxon>Alphaproteobacteria</taxon>
        <taxon>Hyphomicrobiales</taxon>
        <taxon>Rhizobiaceae</taxon>
        <taxon>Gellertiella</taxon>
    </lineage>
</organism>
<evidence type="ECO:0000256" key="1">
    <source>
        <dbReference type="ARBA" id="ARBA00023002"/>
    </source>
</evidence>
<dbReference type="AlphaFoldDB" id="A0A7W6J944"/>
<dbReference type="GO" id="GO:0004497">
    <property type="term" value="F:monooxygenase activity"/>
    <property type="evidence" value="ECO:0007669"/>
    <property type="project" value="TreeGrafter"/>
</dbReference>
<dbReference type="RefSeq" id="WP_183368328.1">
    <property type="nucleotide sequence ID" value="NZ_JACIEZ010000014.1"/>
</dbReference>
<dbReference type="EMBL" id="JACIEZ010000014">
    <property type="protein sequence ID" value="MBB4067084.1"/>
    <property type="molecule type" value="Genomic_DNA"/>
</dbReference>
<accession>A0A7W6J944</accession>
<dbReference type="Gene3D" id="3.50.50.60">
    <property type="entry name" value="FAD/NAD(P)-binding domain"/>
    <property type="match status" value="1"/>
</dbReference>
<dbReference type="PRINTS" id="PR00469">
    <property type="entry name" value="PNDRDTASEII"/>
</dbReference>
<evidence type="ECO:0000313" key="3">
    <source>
        <dbReference type="Proteomes" id="UP000528286"/>
    </source>
</evidence>
<dbReference type="PANTHER" id="PTHR43539:SF78">
    <property type="entry name" value="FLAVIN-CONTAINING MONOOXYGENASE"/>
    <property type="match status" value="1"/>
</dbReference>
<evidence type="ECO:0000313" key="2">
    <source>
        <dbReference type="EMBL" id="MBB4067084.1"/>
    </source>
</evidence>